<dbReference type="Proteomes" id="UP001341840">
    <property type="component" value="Unassembled WGS sequence"/>
</dbReference>
<protein>
    <recommendedName>
        <fullName evidence="3">F-box domain-containing protein</fullName>
    </recommendedName>
</protein>
<feature type="non-terminal residue" evidence="1">
    <location>
        <position position="129"/>
    </location>
</feature>
<evidence type="ECO:0000313" key="1">
    <source>
        <dbReference type="EMBL" id="MED6172141.1"/>
    </source>
</evidence>
<comment type="caution">
    <text evidence="1">The sequence shown here is derived from an EMBL/GenBank/DDBJ whole genome shotgun (WGS) entry which is preliminary data.</text>
</comment>
<sequence length="129" mass="14186">MAATSTGFVELPSLPDVIISDILAMADLKTIGRCKTLSTYWKNELQSNEFLLMHSELVKKRCGSIYLHVDSPHMHRGGKLFKLHACTGALQEMNLPFNVSEDSKLTIIGAGNEIIALHCSETDKTGQLV</sequence>
<name>A0ABU6VF02_9FABA</name>
<keyword evidence="2" id="KW-1185">Reference proteome</keyword>
<proteinExistence type="predicted"/>
<organism evidence="1 2">
    <name type="scientific">Stylosanthes scabra</name>
    <dbReference type="NCBI Taxonomy" id="79078"/>
    <lineage>
        <taxon>Eukaryota</taxon>
        <taxon>Viridiplantae</taxon>
        <taxon>Streptophyta</taxon>
        <taxon>Embryophyta</taxon>
        <taxon>Tracheophyta</taxon>
        <taxon>Spermatophyta</taxon>
        <taxon>Magnoliopsida</taxon>
        <taxon>eudicotyledons</taxon>
        <taxon>Gunneridae</taxon>
        <taxon>Pentapetalae</taxon>
        <taxon>rosids</taxon>
        <taxon>fabids</taxon>
        <taxon>Fabales</taxon>
        <taxon>Fabaceae</taxon>
        <taxon>Papilionoideae</taxon>
        <taxon>50 kb inversion clade</taxon>
        <taxon>dalbergioids sensu lato</taxon>
        <taxon>Dalbergieae</taxon>
        <taxon>Pterocarpus clade</taxon>
        <taxon>Stylosanthes</taxon>
    </lineage>
</organism>
<dbReference type="InterPro" id="IPR036047">
    <property type="entry name" value="F-box-like_dom_sf"/>
</dbReference>
<evidence type="ECO:0000313" key="2">
    <source>
        <dbReference type="Proteomes" id="UP001341840"/>
    </source>
</evidence>
<gene>
    <name evidence="1" type="ORF">PIB30_047292</name>
</gene>
<reference evidence="1 2" key="1">
    <citation type="journal article" date="2023" name="Plants (Basel)">
        <title>Bridging the Gap: Combining Genomics and Transcriptomics Approaches to Understand Stylosanthes scabra, an Orphan Legume from the Brazilian Caatinga.</title>
        <authorList>
            <person name="Ferreira-Neto J.R.C."/>
            <person name="da Silva M.D."/>
            <person name="Binneck E."/>
            <person name="de Melo N.F."/>
            <person name="da Silva R.H."/>
            <person name="de Melo A.L.T.M."/>
            <person name="Pandolfi V."/>
            <person name="Bustamante F.O."/>
            <person name="Brasileiro-Vidal A.C."/>
            <person name="Benko-Iseppon A.M."/>
        </authorList>
    </citation>
    <scope>NUCLEOTIDE SEQUENCE [LARGE SCALE GENOMIC DNA]</scope>
    <source>
        <tissue evidence="1">Leaves</tissue>
    </source>
</reference>
<evidence type="ECO:0008006" key="3">
    <source>
        <dbReference type="Google" id="ProtNLM"/>
    </source>
</evidence>
<accession>A0ABU6VF02</accession>
<dbReference type="EMBL" id="JASCZI010151336">
    <property type="protein sequence ID" value="MED6172141.1"/>
    <property type="molecule type" value="Genomic_DNA"/>
</dbReference>
<dbReference type="SUPFAM" id="SSF81383">
    <property type="entry name" value="F-box domain"/>
    <property type="match status" value="1"/>
</dbReference>